<accession>A7AUJ2</accession>
<evidence type="ECO:0000256" key="3">
    <source>
        <dbReference type="SAM" id="SignalP"/>
    </source>
</evidence>
<dbReference type="RefSeq" id="XP_001610171.1">
    <property type="nucleotide sequence ID" value="XM_001610121.1"/>
</dbReference>
<dbReference type="eggNOG" id="ENOG502QXJX">
    <property type="taxonomic scope" value="Eukaryota"/>
</dbReference>
<evidence type="ECO:0000313" key="5">
    <source>
        <dbReference type="Proteomes" id="UP000002173"/>
    </source>
</evidence>
<dbReference type="VEuPathDB" id="PiroplasmaDB:BBOV_II006530"/>
<feature type="transmembrane region" description="Helical" evidence="2">
    <location>
        <begin position="86"/>
        <end position="107"/>
    </location>
</feature>
<dbReference type="GeneID" id="5478405"/>
<comment type="caution">
    <text evidence="4">The sequence shown here is derived from an EMBL/GenBank/DDBJ whole genome shotgun (WGS) entry which is preliminary data.</text>
</comment>
<dbReference type="KEGG" id="bbo:BBOV_II006530"/>
<dbReference type="OMA" id="FSQGMWS"/>
<protein>
    <submittedName>
        <fullName evidence="4">Membrane protein, putative</fullName>
    </submittedName>
</protein>
<keyword evidence="2" id="KW-1133">Transmembrane helix</keyword>
<sequence>MTAYALLCGIYMLLHSVVADRNSGHSSVGLRSHHAGPSTPVAGVHPTPHGKLRTVNATDNHLPSQRTWDLMALIQETAESESRWRLIVHIVNSILCIIGSLCLLFLSMQQAGRLFSQGMWSRKFLRGGGYWVLGGAGCGIVLGVSLGFTLNSYYIPYFFSGFMLLGASIIYIGRRGAILGTVGGLMVGLTLGVIHSGSASAIIVEGILCMLAGVTIGFIPIFPNLKMNSRYIDQGLRAAAQSAG</sequence>
<organism evidence="4 5">
    <name type="scientific">Babesia bovis</name>
    <dbReference type="NCBI Taxonomy" id="5865"/>
    <lineage>
        <taxon>Eukaryota</taxon>
        <taxon>Sar</taxon>
        <taxon>Alveolata</taxon>
        <taxon>Apicomplexa</taxon>
        <taxon>Aconoidasida</taxon>
        <taxon>Piroplasmida</taxon>
        <taxon>Babesiidae</taxon>
        <taxon>Babesia</taxon>
    </lineage>
</organism>
<name>A7AUJ2_BABBO</name>
<feature type="transmembrane region" description="Helical" evidence="2">
    <location>
        <begin position="177"/>
        <end position="195"/>
    </location>
</feature>
<keyword evidence="2" id="KW-0472">Membrane</keyword>
<feature type="transmembrane region" description="Helical" evidence="2">
    <location>
        <begin position="128"/>
        <end position="148"/>
    </location>
</feature>
<gene>
    <name evidence="4" type="ORF">BBOV_II006530</name>
</gene>
<feature type="transmembrane region" description="Helical" evidence="2">
    <location>
        <begin position="154"/>
        <end position="172"/>
    </location>
</feature>
<dbReference type="InParanoid" id="A7AUJ2"/>
<dbReference type="EMBL" id="AAXT01000003">
    <property type="protein sequence ID" value="EDO06603.1"/>
    <property type="molecule type" value="Genomic_DNA"/>
</dbReference>
<evidence type="ECO:0000256" key="1">
    <source>
        <dbReference type="SAM" id="MobiDB-lite"/>
    </source>
</evidence>
<feature type="signal peptide" evidence="3">
    <location>
        <begin position="1"/>
        <end position="19"/>
    </location>
</feature>
<reference evidence="5" key="3">
    <citation type="journal article" date="2021" name="Int. J. Parasitol.">
        <title>Comparative analysis of gene expression between Babesia bovis blood stages and kinetes allowed by improved genome annotation.</title>
        <authorList>
            <person name="Ueti M.W."/>
            <person name="Johnson W.C."/>
            <person name="Kappmeyer L.S."/>
            <person name="Herndon D.R."/>
            <person name="Mousel M.R."/>
            <person name="Reif K.E."/>
            <person name="Taus N.S."/>
            <person name="Ifeonu O.O."/>
            <person name="Silva J.C."/>
            <person name="Suarez C.E."/>
            <person name="Brayton K.A."/>
        </authorList>
    </citation>
    <scope>NUCLEOTIDE SEQUENCE [LARGE SCALE GENOMIC DNA]</scope>
</reference>
<reference evidence="4 5" key="1">
    <citation type="journal article" date="2007" name="PLoS Pathog.">
        <title>Genome sequence of Babesia bovis and comparative analysis of apicomplexan hemoprotozoa.</title>
        <authorList>
            <person name="Brayton K.A."/>
            <person name="Lau A.O.T."/>
            <person name="Herndon D.R."/>
            <person name="Hannick L."/>
            <person name="Kappmeyer L.S."/>
            <person name="Berens S.J."/>
            <person name="Bidwell S.L."/>
            <person name="Brown W.C."/>
            <person name="Crabtree J."/>
            <person name="Fadrosh D."/>
            <person name="Feldblum T."/>
            <person name="Forberger H.A."/>
            <person name="Haas B.J."/>
            <person name="Howell J.M."/>
            <person name="Khouri H."/>
            <person name="Koo H."/>
            <person name="Mann D.J."/>
            <person name="Norimine J."/>
            <person name="Paulsen I.T."/>
            <person name="Radune D."/>
            <person name="Ren Q."/>
            <person name="Smith R.K. Jr."/>
            <person name="Suarez C.E."/>
            <person name="White O."/>
            <person name="Wortman J.R."/>
            <person name="Knowles D.P. Jr."/>
            <person name="McElwain T.F."/>
            <person name="Nene V.M."/>
        </authorList>
    </citation>
    <scope>NUCLEOTIDE SEQUENCE [LARGE SCALE GENOMIC DNA]</scope>
    <source>
        <strain evidence="4">T2Bo</strain>
    </source>
</reference>
<evidence type="ECO:0000313" key="4">
    <source>
        <dbReference type="EMBL" id="EDO06603.1"/>
    </source>
</evidence>
<feature type="region of interest" description="Disordered" evidence="1">
    <location>
        <begin position="28"/>
        <end position="47"/>
    </location>
</feature>
<keyword evidence="3" id="KW-0732">Signal</keyword>
<keyword evidence="5" id="KW-1185">Reference proteome</keyword>
<dbReference type="AlphaFoldDB" id="A7AUJ2"/>
<keyword evidence="2" id="KW-0812">Transmembrane</keyword>
<reference evidence="5" key="2">
    <citation type="journal article" date="2020" name="Data Brief">
        <title>Transcriptome dataset of Babesia bovis life stages within vertebrate and invertebrate hosts.</title>
        <authorList>
            <person name="Ueti M.W."/>
            <person name="Johnson W.C."/>
            <person name="Kappmeyer L.S."/>
            <person name="Herndon D.R."/>
            <person name="Mousel M.R."/>
            <person name="Reif K.E."/>
            <person name="Taus N.S."/>
            <person name="Ifeonu O.O."/>
            <person name="Silva J.C."/>
            <person name="Suarez C.E."/>
            <person name="Brayton K.A."/>
        </authorList>
    </citation>
    <scope>NUCLEOTIDE SEQUENCE [LARGE SCALE GENOMIC DNA]</scope>
</reference>
<proteinExistence type="predicted"/>
<feature type="transmembrane region" description="Helical" evidence="2">
    <location>
        <begin position="201"/>
        <end position="222"/>
    </location>
</feature>
<dbReference type="STRING" id="5865.A7AUJ2"/>
<evidence type="ECO:0000256" key="2">
    <source>
        <dbReference type="SAM" id="Phobius"/>
    </source>
</evidence>
<feature type="chain" id="PRO_5002706971" evidence="3">
    <location>
        <begin position="20"/>
        <end position="244"/>
    </location>
</feature>
<dbReference type="Proteomes" id="UP000002173">
    <property type="component" value="Unassembled WGS sequence"/>
</dbReference>